<dbReference type="CDD" id="cd00051">
    <property type="entry name" value="EFh"/>
    <property type="match status" value="1"/>
</dbReference>
<keyword evidence="1" id="KW-0479">Metal-binding</keyword>
<accession>A0A9Q1K0Z5</accession>
<gene>
    <name evidence="5" type="ORF">Cgig2_006269</name>
</gene>
<sequence length="206" mass="23722">MGCDEISRAFEEEVRMEEVTEAFDVFDQDKDGFIDAKELQRVLLALGYWALLRCLFLVSEDSEVKFEPRSISSEEQGKKQRTPLDEETKDECFLLGKDINTVMKRLGMAKDGVLEGDDVQKRWGCAELSGVFEEEVRVEEMEEAFEVFDQDNDGFIDAKELQRVLLALGLRQGEELKACRRMIGVFDDDGDEKIDFHGFVKLFHIE</sequence>
<feature type="domain" description="EF-hand" evidence="4">
    <location>
        <begin position="136"/>
        <end position="171"/>
    </location>
</feature>
<evidence type="ECO:0000313" key="5">
    <source>
        <dbReference type="EMBL" id="KAJ8434463.1"/>
    </source>
</evidence>
<keyword evidence="6" id="KW-1185">Reference proteome</keyword>
<keyword evidence="2" id="KW-0677">Repeat</keyword>
<dbReference type="EMBL" id="JAKOGI010000477">
    <property type="protein sequence ID" value="KAJ8434463.1"/>
    <property type="molecule type" value="Genomic_DNA"/>
</dbReference>
<evidence type="ECO:0000256" key="3">
    <source>
        <dbReference type="ARBA" id="ARBA00022837"/>
    </source>
</evidence>
<dbReference type="SUPFAM" id="SSF47473">
    <property type="entry name" value="EF-hand"/>
    <property type="match status" value="1"/>
</dbReference>
<dbReference type="PROSITE" id="PS00018">
    <property type="entry name" value="EF_HAND_1"/>
    <property type="match status" value="2"/>
</dbReference>
<evidence type="ECO:0000256" key="1">
    <source>
        <dbReference type="ARBA" id="ARBA00022723"/>
    </source>
</evidence>
<feature type="domain" description="EF-hand" evidence="4">
    <location>
        <begin position="174"/>
        <end position="206"/>
    </location>
</feature>
<dbReference type="InterPro" id="IPR002048">
    <property type="entry name" value="EF_hand_dom"/>
</dbReference>
<dbReference type="SMART" id="SM00054">
    <property type="entry name" value="EFh"/>
    <property type="match status" value="3"/>
</dbReference>
<dbReference type="PANTHER" id="PTHR10891">
    <property type="entry name" value="EF-HAND CALCIUM-BINDING DOMAIN CONTAINING PROTEIN"/>
    <property type="match status" value="1"/>
</dbReference>
<dbReference type="OrthoDB" id="26525at2759"/>
<evidence type="ECO:0000313" key="6">
    <source>
        <dbReference type="Proteomes" id="UP001153076"/>
    </source>
</evidence>
<evidence type="ECO:0000259" key="4">
    <source>
        <dbReference type="PROSITE" id="PS50222"/>
    </source>
</evidence>
<dbReference type="Pfam" id="PF13405">
    <property type="entry name" value="EF-hand_6"/>
    <property type="match status" value="1"/>
</dbReference>
<dbReference type="Proteomes" id="UP001153076">
    <property type="component" value="Unassembled WGS sequence"/>
</dbReference>
<reference evidence="5" key="1">
    <citation type="submission" date="2022-04" db="EMBL/GenBank/DDBJ databases">
        <title>Carnegiea gigantea Genome sequencing and assembly v2.</title>
        <authorList>
            <person name="Copetti D."/>
            <person name="Sanderson M.J."/>
            <person name="Burquez A."/>
            <person name="Wojciechowski M.F."/>
        </authorList>
    </citation>
    <scope>NUCLEOTIDE SEQUENCE</scope>
    <source>
        <strain evidence="5">SGP5-SGP5p</strain>
        <tissue evidence="5">Aerial part</tissue>
    </source>
</reference>
<organism evidence="5 6">
    <name type="scientific">Carnegiea gigantea</name>
    <dbReference type="NCBI Taxonomy" id="171969"/>
    <lineage>
        <taxon>Eukaryota</taxon>
        <taxon>Viridiplantae</taxon>
        <taxon>Streptophyta</taxon>
        <taxon>Embryophyta</taxon>
        <taxon>Tracheophyta</taxon>
        <taxon>Spermatophyta</taxon>
        <taxon>Magnoliopsida</taxon>
        <taxon>eudicotyledons</taxon>
        <taxon>Gunneridae</taxon>
        <taxon>Pentapetalae</taxon>
        <taxon>Caryophyllales</taxon>
        <taxon>Cactineae</taxon>
        <taxon>Cactaceae</taxon>
        <taxon>Cactoideae</taxon>
        <taxon>Echinocereeae</taxon>
        <taxon>Carnegiea</taxon>
    </lineage>
</organism>
<dbReference type="InterPro" id="IPR039647">
    <property type="entry name" value="EF_hand_pair_protein_CML-like"/>
</dbReference>
<feature type="domain" description="EF-hand" evidence="4">
    <location>
        <begin position="14"/>
        <end position="49"/>
    </location>
</feature>
<dbReference type="Pfam" id="PF13499">
    <property type="entry name" value="EF-hand_7"/>
    <property type="match status" value="1"/>
</dbReference>
<protein>
    <recommendedName>
        <fullName evidence="4">EF-hand domain-containing protein</fullName>
    </recommendedName>
</protein>
<dbReference type="InterPro" id="IPR018247">
    <property type="entry name" value="EF_Hand_1_Ca_BS"/>
</dbReference>
<dbReference type="PROSITE" id="PS50222">
    <property type="entry name" value="EF_HAND_2"/>
    <property type="match status" value="3"/>
</dbReference>
<dbReference type="InterPro" id="IPR011992">
    <property type="entry name" value="EF-hand-dom_pair"/>
</dbReference>
<proteinExistence type="predicted"/>
<name>A0A9Q1K0Z5_9CARY</name>
<evidence type="ECO:0000256" key="2">
    <source>
        <dbReference type="ARBA" id="ARBA00022737"/>
    </source>
</evidence>
<keyword evidence="3" id="KW-0106">Calcium</keyword>
<comment type="caution">
    <text evidence="5">The sequence shown here is derived from an EMBL/GenBank/DDBJ whole genome shotgun (WGS) entry which is preliminary data.</text>
</comment>
<dbReference type="AlphaFoldDB" id="A0A9Q1K0Z5"/>
<dbReference type="Gene3D" id="1.10.238.10">
    <property type="entry name" value="EF-hand"/>
    <property type="match status" value="2"/>
</dbReference>
<dbReference type="GO" id="GO:0005509">
    <property type="term" value="F:calcium ion binding"/>
    <property type="evidence" value="ECO:0007669"/>
    <property type="project" value="InterPro"/>
</dbReference>